<dbReference type="PANTHER" id="PTHR35630">
    <property type="entry name" value="LEGUMINOSIN GROUP486 SECRETED PEPTIDE"/>
    <property type="match status" value="1"/>
</dbReference>
<evidence type="ECO:0000256" key="1">
    <source>
        <dbReference type="SAM" id="SignalP"/>
    </source>
</evidence>
<evidence type="ECO:0000313" key="3">
    <source>
        <dbReference type="Proteomes" id="UP001497480"/>
    </source>
</evidence>
<dbReference type="PANTHER" id="PTHR35630:SF2">
    <property type="entry name" value="LEGUMINOSIN GROUP486 SECRETED PEPTIDE"/>
    <property type="match status" value="1"/>
</dbReference>
<feature type="chain" id="PRO_5043774317" description="S-protein homolog" evidence="1">
    <location>
        <begin position="29"/>
        <end position="137"/>
    </location>
</feature>
<organism evidence="2 3">
    <name type="scientific">Lupinus luteus</name>
    <name type="common">European yellow lupine</name>
    <dbReference type="NCBI Taxonomy" id="3873"/>
    <lineage>
        <taxon>Eukaryota</taxon>
        <taxon>Viridiplantae</taxon>
        <taxon>Streptophyta</taxon>
        <taxon>Embryophyta</taxon>
        <taxon>Tracheophyta</taxon>
        <taxon>Spermatophyta</taxon>
        <taxon>Magnoliopsida</taxon>
        <taxon>eudicotyledons</taxon>
        <taxon>Gunneridae</taxon>
        <taxon>Pentapetalae</taxon>
        <taxon>rosids</taxon>
        <taxon>fabids</taxon>
        <taxon>Fabales</taxon>
        <taxon>Fabaceae</taxon>
        <taxon>Papilionoideae</taxon>
        <taxon>50 kb inversion clade</taxon>
        <taxon>genistoids sensu lato</taxon>
        <taxon>core genistoids</taxon>
        <taxon>Genisteae</taxon>
        <taxon>Lupinus</taxon>
    </lineage>
</organism>
<accession>A0AAV1XI27</accession>
<comment type="caution">
    <text evidence="2">The sequence shown here is derived from an EMBL/GenBank/DDBJ whole genome shotgun (WGS) entry which is preliminary data.</text>
</comment>
<feature type="signal peptide" evidence="1">
    <location>
        <begin position="1"/>
        <end position="28"/>
    </location>
</feature>
<evidence type="ECO:0000313" key="2">
    <source>
        <dbReference type="EMBL" id="CAL0320637.1"/>
    </source>
</evidence>
<dbReference type="AlphaFoldDB" id="A0AAV1XI27"/>
<keyword evidence="3" id="KW-1185">Reference proteome</keyword>
<dbReference type="Proteomes" id="UP001497480">
    <property type="component" value="Unassembled WGS sequence"/>
</dbReference>
<name>A0AAV1XI27_LUPLU</name>
<evidence type="ECO:0008006" key="4">
    <source>
        <dbReference type="Google" id="ProtNLM"/>
    </source>
</evidence>
<proteinExistence type="predicted"/>
<sequence>MSTSIHVGGSFLFVLVIVCLNSSIPTFADSNLFIEISNDMSRDQPGVFFIYNLTGTHIPSVQGKAWSITTDSRSPKYCLIFWDVLCSNFDLYNPSKEGTHSRTYWSVRTNGLYRSYDKGKWEKKATWKARGFLGSCN</sequence>
<protein>
    <recommendedName>
        <fullName evidence="4">S-protein homolog</fullName>
    </recommendedName>
</protein>
<reference evidence="2 3" key="1">
    <citation type="submission" date="2024-03" db="EMBL/GenBank/DDBJ databases">
        <authorList>
            <person name="Martinez-Hernandez J."/>
        </authorList>
    </citation>
    <scope>NUCLEOTIDE SEQUENCE [LARGE SCALE GENOMIC DNA]</scope>
</reference>
<gene>
    <name evidence="2" type="ORF">LLUT_LOCUS21697</name>
</gene>
<dbReference type="EMBL" id="CAXHTB010000015">
    <property type="protein sequence ID" value="CAL0320637.1"/>
    <property type="molecule type" value="Genomic_DNA"/>
</dbReference>
<keyword evidence="1" id="KW-0732">Signal</keyword>